<evidence type="ECO:0000259" key="1">
    <source>
        <dbReference type="SMART" id="SM00422"/>
    </source>
</evidence>
<dbReference type="OrthoDB" id="9806513at2"/>
<comment type="caution">
    <text evidence="2">The sequence shown here is derived from an EMBL/GenBank/DDBJ whole genome shotgun (WGS) entry which is preliminary data.</text>
</comment>
<accession>A0A0R2A2X3</accession>
<proteinExistence type="predicted"/>
<dbReference type="InterPro" id="IPR000551">
    <property type="entry name" value="MerR-type_HTH_dom"/>
</dbReference>
<protein>
    <submittedName>
        <fullName evidence="2">Regulatory protein MerR</fullName>
    </submittedName>
</protein>
<feature type="domain" description="HTH merR-type" evidence="1">
    <location>
        <begin position="25"/>
        <end position="95"/>
    </location>
</feature>
<dbReference type="SUPFAM" id="SSF46955">
    <property type="entry name" value="Putative DNA-binding domain"/>
    <property type="match status" value="1"/>
</dbReference>
<dbReference type="CDD" id="cd01105">
    <property type="entry name" value="HTH_GlnR-like"/>
    <property type="match status" value="1"/>
</dbReference>
<dbReference type="AlphaFoldDB" id="A0A0R2A2X3"/>
<dbReference type="STRING" id="1423813.FC26_GL001587"/>
<organism evidence="2 3">
    <name type="scientific">Paucilactobacillus vaccinostercus DSM 20634</name>
    <dbReference type="NCBI Taxonomy" id="1423813"/>
    <lineage>
        <taxon>Bacteria</taxon>
        <taxon>Bacillati</taxon>
        <taxon>Bacillota</taxon>
        <taxon>Bacilli</taxon>
        <taxon>Lactobacillales</taxon>
        <taxon>Lactobacillaceae</taxon>
        <taxon>Paucilactobacillus</taxon>
    </lineage>
</organism>
<sequence>MKGVTSMSSLPEELRGLFGKHKLQLGIGDLAKVTGVSQSKIRYWEQKGYIQSTQNDEGQNHKYSLMMLGKVHLIRHYLDEGFTLTMAVKKADRHKEIMDLVSKVAVDRFRELEEYEGNPAINLGSVCEAPHQSVIAVIEEGETKLHLVDSCD</sequence>
<dbReference type="SMART" id="SM00422">
    <property type="entry name" value="HTH_MERR"/>
    <property type="match status" value="1"/>
</dbReference>
<dbReference type="Proteomes" id="UP000051733">
    <property type="component" value="Unassembled WGS sequence"/>
</dbReference>
<gene>
    <name evidence="2" type="ORF">FC26_GL001587</name>
</gene>
<dbReference type="GO" id="GO:0003677">
    <property type="term" value="F:DNA binding"/>
    <property type="evidence" value="ECO:0007669"/>
    <property type="project" value="InterPro"/>
</dbReference>
<dbReference type="EMBL" id="AYYY01000025">
    <property type="protein sequence ID" value="KRM61512.1"/>
    <property type="molecule type" value="Genomic_DNA"/>
</dbReference>
<reference evidence="2 3" key="1">
    <citation type="journal article" date="2015" name="Genome Announc.">
        <title>Expanding the biotechnology potential of lactobacilli through comparative genomics of 213 strains and associated genera.</title>
        <authorList>
            <person name="Sun Z."/>
            <person name="Harris H.M."/>
            <person name="McCann A."/>
            <person name="Guo C."/>
            <person name="Argimon S."/>
            <person name="Zhang W."/>
            <person name="Yang X."/>
            <person name="Jeffery I.B."/>
            <person name="Cooney J.C."/>
            <person name="Kagawa T.F."/>
            <person name="Liu W."/>
            <person name="Song Y."/>
            <person name="Salvetti E."/>
            <person name="Wrobel A."/>
            <person name="Rasinkangas P."/>
            <person name="Parkhill J."/>
            <person name="Rea M.C."/>
            <person name="O'Sullivan O."/>
            <person name="Ritari J."/>
            <person name="Douillard F.P."/>
            <person name="Paul Ross R."/>
            <person name="Yang R."/>
            <person name="Briner A.E."/>
            <person name="Felis G.E."/>
            <person name="de Vos W.M."/>
            <person name="Barrangou R."/>
            <person name="Klaenhammer T.R."/>
            <person name="Caufield P.W."/>
            <person name="Cui Y."/>
            <person name="Zhang H."/>
            <person name="O'Toole P.W."/>
        </authorList>
    </citation>
    <scope>NUCLEOTIDE SEQUENCE [LARGE SCALE GENOMIC DNA]</scope>
    <source>
        <strain evidence="2 3">DSM 20634</strain>
    </source>
</reference>
<evidence type="ECO:0000313" key="2">
    <source>
        <dbReference type="EMBL" id="KRM61512.1"/>
    </source>
</evidence>
<name>A0A0R2A2X3_9LACO</name>
<dbReference type="PATRIC" id="fig|1423813.3.peg.1614"/>
<dbReference type="Gene3D" id="1.10.1660.10">
    <property type="match status" value="1"/>
</dbReference>
<dbReference type="Pfam" id="PF13411">
    <property type="entry name" value="MerR_1"/>
    <property type="match status" value="1"/>
</dbReference>
<dbReference type="GO" id="GO:0006355">
    <property type="term" value="P:regulation of DNA-templated transcription"/>
    <property type="evidence" value="ECO:0007669"/>
    <property type="project" value="InterPro"/>
</dbReference>
<keyword evidence="3" id="KW-1185">Reference proteome</keyword>
<evidence type="ECO:0000313" key="3">
    <source>
        <dbReference type="Proteomes" id="UP000051733"/>
    </source>
</evidence>
<dbReference type="InterPro" id="IPR009061">
    <property type="entry name" value="DNA-bd_dom_put_sf"/>
</dbReference>